<sequence length="31" mass="3638">RTVVTWSDNHEYNYRVYGQIYDDTGSPAGSW</sequence>
<protein>
    <recommendedName>
        <fullName evidence="2">Fibronectin type-III domain-containing protein</fullName>
    </recommendedName>
</protein>
<accession>X1N8C1</accession>
<evidence type="ECO:0008006" key="2">
    <source>
        <dbReference type="Google" id="ProtNLM"/>
    </source>
</evidence>
<proteinExistence type="predicted"/>
<name>X1N8C1_9ZZZZ</name>
<reference evidence="1" key="1">
    <citation type="journal article" date="2014" name="Front. Microbiol.">
        <title>High frequency of phylogenetically diverse reductive dehalogenase-homologous genes in deep subseafloor sedimentary metagenomes.</title>
        <authorList>
            <person name="Kawai M."/>
            <person name="Futagami T."/>
            <person name="Toyoda A."/>
            <person name="Takaki Y."/>
            <person name="Nishi S."/>
            <person name="Hori S."/>
            <person name="Arai W."/>
            <person name="Tsubouchi T."/>
            <person name="Morono Y."/>
            <person name="Uchiyama I."/>
            <person name="Ito T."/>
            <person name="Fujiyama A."/>
            <person name="Inagaki F."/>
            <person name="Takami H."/>
        </authorList>
    </citation>
    <scope>NUCLEOTIDE SEQUENCE</scope>
    <source>
        <strain evidence="1">Expedition CK06-06</strain>
    </source>
</reference>
<dbReference type="EMBL" id="BARV01009316">
    <property type="protein sequence ID" value="GAI14889.1"/>
    <property type="molecule type" value="Genomic_DNA"/>
</dbReference>
<dbReference type="AlphaFoldDB" id="X1N8C1"/>
<organism evidence="1">
    <name type="scientific">marine sediment metagenome</name>
    <dbReference type="NCBI Taxonomy" id="412755"/>
    <lineage>
        <taxon>unclassified sequences</taxon>
        <taxon>metagenomes</taxon>
        <taxon>ecological metagenomes</taxon>
    </lineage>
</organism>
<evidence type="ECO:0000313" key="1">
    <source>
        <dbReference type="EMBL" id="GAI14889.1"/>
    </source>
</evidence>
<feature type="non-terminal residue" evidence="1">
    <location>
        <position position="1"/>
    </location>
</feature>
<gene>
    <name evidence="1" type="ORF">S06H3_18421</name>
</gene>
<comment type="caution">
    <text evidence="1">The sequence shown here is derived from an EMBL/GenBank/DDBJ whole genome shotgun (WGS) entry which is preliminary data.</text>
</comment>